<comment type="similarity">
    <text evidence="1">Belongs to the glycosyl hydrolase 3 family.</text>
</comment>
<dbReference type="GO" id="GO:0009254">
    <property type="term" value="P:peptidoglycan turnover"/>
    <property type="evidence" value="ECO:0007669"/>
    <property type="project" value="TreeGrafter"/>
</dbReference>
<dbReference type="PANTHER" id="PTHR30480:SF16">
    <property type="entry name" value="GLYCOSIDE HYDROLASE FAMILY 3 DOMAIN PROTEIN"/>
    <property type="match status" value="1"/>
</dbReference>
<evidence type="ECO:0000313" key="3">
    <source>
        <dbReference type="Proteomes" id="UP000016922"/>
    </source>
</evidence>
<evidence type="ECO:0000256" key="1">
    <source>
        <dbReference type="ARBA" id="ARBA00005336"/>
    </source>
</evidence>
<dbReference type="OMA" id="HVPYTKR"/>
<dbReference type="InterPro" id="IPR050226">
    <property type="entry name" value="NagZ_Beta-hexosaminidase"/>
</dbReference>
<dbReference type="Gene3D" id="3.40.630.30">
    <property type="match status" value="1"/>
</dbReference>
<gene>
    <name evidence="2" type="ORF">GLAREA_10311</name>
</gene>
<dbReference type="SUPFAM" id="SSF55729">
    <property type="entry name" value="Acyl-CoA N-acyltransferases (Nat)"/>
    <property type="match status" value="2"/>
</dbReference>
<keyword evidence="2" id="KW-0808">Transferase</keyword>
<dbReference type="PANTHER" id="PTHR30480">
    <property type="entry name" value="BETA-HEXOSAMINIDASE-RELATED"/>
    <property type="match status" value="1"/>
</dbReference>
<dbReference type="GO" id="GO:0016746">
    <property type="term" value="F:acyltransferase activity"/>
    <property type="evidence" value="ECO:0007669"/>
    <property type="project" value="UniProtKB-KW"/>
</dbReference>
<dbReference type="EMBL" id="KE145356">
    <property type="protein sequence ID" value="EPE34617.1"/>
    <property type="molecule type" value="Genomic_DNA"/>
</dbReference>
<accession>S3D7Y2</accession>
<dbReference type="HOGENOM" id="CLU_023475_0_0_1"/>
<protein>
    <submittedName>
        <fullName evidence="2">Acyl-CoA N-acyltransferases (Nat)</fullName>
    </submittedName>
</protein>
<dbReference type="RefSeq" id="XP_008078552.1">
    <property type="nucleotide sequence ID" value="XM_008080361.1"/>
</dbReference>
<reference evidence="2 3" key="1">
    <citation type="journal article" date="2013" name="BMC Genomics">
        <title>Genomics-driven discovery of the pneumocandin biosynthetic gene cluster in the fungus Glarea lozoyensis.</title>
        <authorList>
            <person name="Chen L."/>
            <person name="Yue Q."/>
            <person name="Zhang X."/>
            <person name="Xiang M."/>
            <person name="Wang C."/>
            <person name="Li S."/>
            <person name="Che Y."/>
            <person name="Ortiz-Lopez F.J."/>
            <person name="Bills G.F."/>
            <person name="Liu X."/>
            <person name="An Z."/>
        </authorList>
    </citation>
    <scope>NUCLEOTIDE SEQUENCE [LARGE SCALE GENOMIC DNA]</scope>
    <source>
        <strain evidence="3">ATCC 20868 / MF5171</strain>
    </source>
</reference>
<sequence>MSSTHTTQSASSDDEDEMEIDTNAAVNPSSAAAHKIAQNEGSLAAVYRDATDWLQHVRALRETDVIILLTPVVVPISQDPTDISDPFEPLGRSLAKRHARVRQVPYTKRNGITSTHLGFIKRGHVIILCFALRPGEQLPLEFADITFAVSDNKPCIIVVCCNPIDENQIIPFPTVIQTLGYSPPALESTAALIFGEGLGFPLGRASEPPTTDSQAPRLWQVEQWNESRDISSVVGLWNEDINGRFALDQDTLASLLRRPGYAKHYVVRDTKSGVIHGFCATYLAYVDKEGEKLIASLAVLLVRSTHRLLGIGLSLHSHAVSQLKRTRGVIRLQFGSTFPRLLYGPPLGMQFNEAWFRRRGWQFNKESPGQGQVIYDLILDFSNWKYSDNSSSETIFKLCTQEDMMKVIEIVEETSAKQAKMGWFDQYTSMMNGPNVKDIVLAVADNVVVATALTYTPSCGSPIPSNLPWAGRIGDDVGGVTCICISPHQNDNIMGGLLNACVKMLHDQGMTRMFIDGVAGEVDSLKRLGFEEWAQYRDVWKDV</sequence>
<dbReference type="AlphaFoldDB" id="S3D7Y2"/>
<name>S3D7Y2_GLAL2</name>
<dbReference type="GeneID" id="19469358"/>
<keyword evidence="2" id="KW-0012">Acyltransferase</keyword>
<dbReference type="OrthoDB" id="47059at2759"/>
<dbReference type="eggNOG" id="ENOG502QTNX">
    <property type="taxonomic scope" value="Eukaryota"/>
</dbReference>
<keyword evidence="3" id="KW-1185">Reference proteome</keyword>
<dbReference type="InterPro" id="IPR016181">
    <property type="entry name" value="Acyl_CoA_acyltransferase"/>
</dbReference>
<organism evidence="2 3">
    <name type="scientific">Glarea lozoyensis (strain ATCC 20868 / MF5171)</name>
    <dbReference type="NCBI Taxonomy" id="1116229"/>
    <lineage>
        <taxon>Eukaryota</taxon>
        <taxon>Fungi</taxon>
        <taxon>Dikarya</taxon>
        <taxon>Ascomycota</taxon>
        <taxon>Pezizomycotina</taxon>
        <taxon>Leotiomycetes</taxon>
        <taxon>Helotiales</taxon>
        <taxon>Helotiaceae</taxon>
        <taxon>Glarea</taxon>
    </lineage>
</organism>
<dbReference type="Proteomes" id="UP000016922">
    <property type="component" value="Unassembled WGS sequence"/>
</dbReference>
<proteinExistence type="inferred from homology"/>
<evidence type="ECO:0000313" key="2">
    <source>
        <dbReference type="EMBL" id="EPE34617.1"/>
    </source>
</evidence>
<dbReference type="KEGG" id="glz:GLAREA_10311"/>